<evidence type="ECO:0000313" key="4">
    <source>
        <dbReference type="Proteomes" id="UP000306798"/>
    </source>
</evidence>
<dbReference type="SUPFAM" id="SSF52540">
    <property type="entry name" value="P-loop containing nucleoside triphosphate hydrolases"/>
    <property type="match status" value="1"/>
</dbReference>
<dbReference type="Pfam" id="PF13166">
    <property type="entry name" value="AAA_13"/>
    <property type="match status" value="1"/>
</dbReference>
<feature type="domain" description="Protein CR006 P-loop" evidence="2">
    <location>
        <begin position="13"/>
        <end position="506"/>
    </location>
</feature>
<protein>
    <recommendedName>
        <fullName evidence="2">Protein CR006 P-loop domain-containing protein</fullName>
    </recommendedName>
</protein>
<comment type="caution">
    <text evidence="3">The sequence shown here is derived from an EMBL/GenBank/DDBJ whole genome shotgun (WGS) entry which is preliminary data.</text>
</comment>
<accession>A0A4S4FA23</accession>
<dbReference type="InterPro" id="IPR027417">
    <property type="entry name" value="P-loop_NTPase"/>
</dbReference>
<evidence type="ECO:0000259" key="2">
    <source>
        <dbReference type="Pfam" id="PF13166"/>
    </source>
</evidence>
<sequence length="532" mass="62196">MRHIRAFHYRQSIATELAQTSSKLCDTDLKRSFAQQGMNAHMEDKDEICAFCGNALTEERWELLRQYFDESFNQQEHNIEQFLQEIRKSRQDIDTTSTLPYEHYYSPLHQEVTAINGLIAEYRNQINAQLSMLEKAVEEKRRKPFSSMDSIPPSTSNELKNIIDRVQKLNENNQQYHSDIVKNQNEAREKLRYANLYNAINEPEYKNLEIQKLQYETEKKIAKKEPDQIQAKRQVVQTRKDTAIEQTVNEHKAADFINNALKAIGTDAFQLEHVEGQEGQKGQYRIVSDGEERPITTLSTGEKNLLSFLYFLQSLEESRQSSEKLAVIFDDPMNSNDSTAQYLIYNCLTAFYHDQDPLLRGNDIFVMLTHNIHFYMNAKPYTWKAGNKKILCFEINKTKNISYINPAISKEHVVKTEYDLLWHEFNFAYKHNEPSLMWNPLRRIITSYEQFSQNYLSKNSSRSTELILPSMLKKALDVNSHEISDVLIEASNYTCDEILDFARQYFRVAGAEEHFKHHCNIVEQDETNGVSQ</sequence>
<dbReference type="AlphaFoldDB" id="A0A4S4FA23"/>
<dbReference type="SUPFAM" id="SSF75712">
    <property type="entry name" value="Rad50 coiled-coil Zn hook"/>
    <property type="match status" value="1"/>
</dbReference>
<dbReference type="EMBL" id="SSTF01000010">
    <property type="protein sequence ID" value="THG26134.1"/>
    <property type="molecule type" value="Genomic_DNA"/>
</dbReference>
<keyword evidence="1" id="KW-0175">Coiled coil</keyword>
<name>A0A4S4FA23_9BIFI</name>
<dbReference type="Gene3D" id="3.40.50.300">
    <property type="entry name" value="P-loop containing nucleotide triphosphate hydrolases"/>
    <property type="match status" value="1"/>
</dbReference>
<gene>
    <name evidence="3" type="ORF">E5991_04235</name>
</gene>
<dbReference type="RefSeq" id="WP_136511207.1">
    <property type="nucleotide sequence ID" value="NZ_SSTF01000010.1"/>
</dbReference>
<proteinExistence type="predicted"/>
<dbReference type="Proteomes" id="UP000306798">
    <property type="component" value="Unassembled WGS sequence"/>
</dbReference>
<dbReference type="InterPro" id="IPR026866">
    <property type="entry name" value="CR006_AAA"/>
</dbReference>
<evidence type="ECO:0000256" key="1">
    <source>
        <dbReference type="SAM" id="Coils"/>
    </source>
</evidence>
<reference evidence="3 4" key="1">
    <citation type="submission" date="2019-04" db="EMBL/GenBank/DDBJ databases">
        <title>Microbes associate with the intestines of laboratory mice.</title>
        <authorList>
            <person name="Navarre W."/>
            <person name="Wong E."/>
            <person name="Huang K.C."/>
            <person name="Tropini C."/>
            <person name="Ng K."/>
            <person name="Yu B."/>
        </authorList>
    </citation>
    <scope>NUCLEOTIDE SEQUENCE [LARGE SCALE GENOMIC DNA]</scope>
    <source>
        <strain evidence="3 4">NM87_A27A</strain>
    </source>
</reference>
<feature type="coiled-coil region" evidence="1">
    <location>
        <begin position="119"/>
        <end position="225"/>
    </location>
</feature>
<evidence type="ECO:0000313" key="3">
    <source>
        <dbReference type="EMBL" id="THG26134.1"/>
    </source>
</evidence>
<organism evidence="3 4">
    <name type="scientific">Bifidobacterium pseudolongum</name>
    <dbReference type="NCBI Taxonomy" id="1694"/>
    <lineage>
        <taxon>Bacteria</taxon>
        <taxon>Bacillati</taxon>
        <taxon>Actinomycetota</taxon>
        <taxon>Actinomycetes</taxon>
        <taxon>Bifidobacteriales</taxon>
        <taxon>Bifidobacteriaceae</taxon>
        <taxon>Bifidobacterium</taxon>
    </lineage>
</organism>